<evidence type="ECO:0000313" key="1">
    <source>
        <dbReference type="EMBL" id="ACB42949.1"/>
    </source>
</evidence>
<proteinExistence type="predicted"/>
<accession>B1X4T0</accession>
<gene>
    <name evidence="1" type="ordered locus">PCC_0514</name>
</gene>
<sequence length="88" mass="10153">MIIVEIINAREVVRQRIGKLGERLIGRVVDAEEQVEKALIQELENAFKEFGIEARIFSVDGIQMVGRNHMELPVQIREERQVSIKPDK</sequence>
<dbReference type="RefSeq" id="YP_002049159.1">
    <property type="nucleotide sequence ID" value="NC_011087.1"/>
</dbReference>
<dbReference type="EMBL" id="CP000815">
    <property type="protein sequence ID" value="ACB42949.1"/>
    <property type="molecule type" value="Genomic_DNA"/>
</dbReference>
<protein>
    <submittedName>
        <fullName evidence="1">Possible Cytochrome c oxidase subunit Va</fullName>
    </submittedName>
</protein>
<keyword evidence="1" id="KW-0934">Plastid</keyword>
<reference evidence="1" key="1">
    <citation type="submission" date="2007-08" db="EMBL/GenBank/DDBJ databases">
        <authorList>
            <person name="Gloeckner G."/>
            <person name="Nowack E."/>
            <person name="Melkonian M."/>
        </authorList>
    </citation>
    <scope>NUCLEOTIDE SEQUENCE</scope>
</reference>
<reference evidence="1" key="2">
    <citation type="journal article" date="2008" name="Curr. Biol.">
        <title>Chromatophore genome sequence of Paulinella sheds light on acquisition of photosynthesis by eukaryotes.</title>
        <authorList>
            <person name="Nowack E.C.M."/>
            <person name="Melkonian M."/>
            <person name="Gloeckner G."/>
        </authorList>
    </citation>
    <scope>NUCLEOTIDE SEQUENCE [LARGE SCALE GENOMIC DNA]</scope>
</reference>
<geneLocation type="organellar chromatophore" evidence="1"/>
<dbReference type="AlphaFoldDB" id="B1X4T0"/>
<organism evidence="1">
    <name type="scientific">Paulinella chromatophora</name>
    <dbReference type="NCBI Taxonomy" id="39717"/>
    <lineage>
        <taxon>Eukaryota</taxon>
        <taxon>Sar</taxon>
        <taxon>Rhizaria</taxon>
        <taxon>Cercozoa</taxon>
        <taxon>Imbricatea</taxon>
        <taxon>Silicofilosea</taxon>
        <taxon>Euglyphida</taxon>
        <taxon>Paulinellidae</taxon>
        <taxon>Paulinella</taxon>
    </lineage>
</organism>
<name>B1X4T0_PAUCH</name>
<dbReference type="GeneID" id="6481756"/>